<sequence length="521" mass="58181">MWKFLPALTLCGLWGCEPPPPPPPPPAARTKSPPPSELPAPPADPADPLFRHVPPNQRVAWQPAFKMAATREETDKKYPLPQNPETIRKVRAARVKFCRDESVGVFEKHGNTAAPWAGKARDAMEAYALSGARMSWPNQGVYYEAFQKALAAVPAACDDPLIRYWLLRHGPGYDSSEATAVAWQGLAENLAKSEYRMIALHAAFNTLSRVLDAAGKAGSKLVPAAVAEAEGRYQRALRVLAANPSPRYWDEVAEVAYLEAGVRSKQGQDGAAAIEAVDARLAAAGAAAWVRHAAKGKSLVVAGWAARGEGTADTVTPEGFRLLGVHMTAARGELDAAWQIDPTRADPARWMLHVARAEGFDRDEMEEWFRRAMEADPDCYMACRLKKSWLTKKWHGTDEDVFSFVDQCFRTGNFYGHLPFVAEFPLMEDLPYKDKEFVQKYSQNPAAWVPLDRVAHAHLAHYPDDRWARTRYAYHALIWKRWRVAEAQFHWLKDKPAPGWFETTADYEQAVQRANRELGGK</sequence>
<name>A0A5C1ACY3_9BACT</name>
<dbReference type="Proteomes" id="UP000324974">
    <property type="component" value="Chromosome"/>
</dbReference>
<feature type="compositionally biased region" description="Pro residues" evidence="1">
    <location>
        <begin position="18"/>
        <end position="45"/>
    </location>
</feature>
<evidence type="ECO:0008006" key="4">
    <source>
        <dbReference type="Google" id="ProtNLM"/>
    </source>
</evidence>
<evidence type="ECO:0000256" key="1">
    <source>
        <dbReference type="SAM" id="MobiDB-lite"/>
    </source>
</evidence>
<evidence type="ECO:0000313" key="3">
    <source>
        <dbReference type="Proteomes" id="UP000324974"/>
    </source>
</evidence>
<feature type="region of interest" description="Disordered" evidence="1">
    <location>
        <begin position="18"/>
        <end position="53"/>
    </location>
</feature>
<gene>
    <name evidence="2" type="ORF">PX52LOC_02565</name>
</gene>
<accession>A0A5C1ACY3</accession>
<dbReference type="RefSeq" id="WP_149110428.1">
    <property type="nucleotide sequence ID" value="NZ_CP042425.1"/>
</dbReference>
<protein>
    <recommendedName>
        <fullName evidence="4">DUF4034 domain-containing protein</fullName>
    </recommendedName>
</protein>
<evidence type="ECO:0000313" key="2">
    <source>
        <dbReference type="EMBL" id="QEL15632.1"/>
    </source>
</evidence>
<keyword evidence="3" id="KW-1185">Reference proteome</keyword>
<dbReference type="OrthoDB" id="213842at2"/>
<reference evidence="3" key="1">
    <citation type="submission" date="2019-08" db="EMBL/GenBank/DDBJ databases">
        <title>Limnoglobus roseus gen. nov., sp. nov., a novel freshwater planctomycete with a giant genome from the family Gemmataceae.</title>
        <authorList>
            <person name="Kulichevskaya I.S."/>
            <person name="Naumoff D.G."/>
            <person name="Miroshnikov K."/>
            <person name="Ivanova A."/>
            <person name="Philippov D.A."/>
            <person name="Hakobyan A."/>
            <person name="Rijpstra I.C."/>
            <person name="Sinninghe Damste J.S."/>
            <person name="Liesack W."/>
            <person name="Dedysh S.N."/>
        </authorList>
    </citation>
    <scope>NUCLEOTIDE SEQUENCE [LARGE SCALE GENOMIC DNA]</scope>
    <source>
        <strain evidence="3">PX52</strain>
    </source>
</reference>
<dbReference type="EMBL" id="CP042425">
    <property type="protein sequence ID" value="QEL15632.1"/>
    <property type="molecule type" value="Genomic_DNA"/>
</dbReference>
<dbReference type="KEGG" id="lrs:PX52LOC_02565"/>
<dbReference type="AlphaFoldDB" id="A0A5C1ACY3"/>
<organism evidence="2 3">
    <name type="scientific">Limnoglobus roseus</name>
    <dbReference type="NCBI Taxonomy" id="2598579"/>
    <lineage>
        <taxon>Bacteria</taxon>
        <taxon>Pseudomonadati</taxon>
        <taxon>Planctomycetota</taxon>
        <taxon>Planctomycetia</taxon>
        <taxon>Gemmatales</taxon>
        <taxon>Gemmataceae</taxon>
        <taxon>Limnoglobus</taxon>
    </lineage>
</organism>
<proteinExistence type="predicted"/>